<protein>
    <submittedName>
        <fullName evidence="1">Uncharacterized protein</fullName>
    </submittedName>
</protein>
<organism evidence="1 2">
    <name type="scientific">Solibacillus faecavium</name>
    <dbReference type="NCBI Taxonomy" id="2762221"/>
    <lineage>
        <taxon>Bacteria</taxon>
        <taxon>Bacillati</taxon>
        <taxon>Bacillota</taxon>
        <taxon>Bacilli</taxon>
        <taxon>Bacillales</taxon>
        <taxon>Caryophanaceae</taxon>
        <taxon>Solibacillus</taxon>
    </lineage>
</organism>
<dbReference type="EMBL" id="JACSPZ010000003">
    <property type="protein sequence ID" value="MBD8036750.1"/>
    <property type="molecule type" value="Genomic_DNA"/>
</dbReference>
<comment type="caution">
    <text evidence="1">The sequence shown here is derived from an EMBL/GenBank/DDBJ whole genome shotgun (WGS) entry which is preliminary data.</text>
</comment>
<evidence type="ECO:0000313" key="1">
    <source>
        <dbReference type="EMBL" id="MBD8036750.1"/>
    </source>
</evidence>
<name>A0ABR8XXU4_9BACL</name>
<keyword evidence="2" id="KW-1185">Reference proteome</keyword>
<reference evidence="1 2" key="1">
    <citation type="submission" date="2020-08" db="EMBL/GenBank/DDBJ databases">
        <title>A Genomic Blueprint of the Chicken Gut Microbiome.</title>
        <authorList>
            <person name="Gilroy R."/>
            <person name="Ravi A."/>
            <person name="Getino M."/>
            <person name="Pursley I."/>
            <person name="Horton D.L."/>
            <person name="Alikhan N.-F."/>
            <person name="Baker D."/>
            <person name="Gharbi K."/>
            <person name="Hall N."/>
            <person name="Watson M."/>
            <person name="Adriaenssens E.M."/>
            <person name="Foster-Nyarko E."/>
            <person name="Jarju S."/>
            <person name="Secka A."/>
            <person name="Antonio M."/>
            <person name="Oren A."/>
            <person name="Chaudhuri R."/>
            <person name="La Ragione R.M."/>
            <person name="Hildebrand F."/>
            <person name="Pallen M.J."/>
        </authorList>
    </citation>
    <scope>NUCLEOTIDE SEQUENCE [LARGE SCALE GENOMIC DNA]</scope>
    <source>
        <strain evidence="1 2">A46</strain>
    </source>
</reference>
<accession>A0ABR8XXU4</accession>
<proteinExistence type="predicted"/>
<gene>
    <name evidence="1" type="ORF">H9635_08345</name>
</gene>
<sequence length="156" mass="17819">MKKISMVALLIVIISVGLFIFFNGEIGESTEEAKISTIGGFSADNVDFSFSILSALDEEEDNIIYIDLTHDIRKSLTTSLMRQHAEKNPSPEHPTSFIGSLMFTDNDGSFRKIQFYKDESDRTYINFPLSFENYDKYYALTTDHFPDLFLQLSESQ</sequence>
<evidence type="ECO:0000313" key="2">
    <source>
        <dbReference type="Proteomes" id="UP000619101"/>
    </source>
</evidence>
<dbReference type="Proteomes" id="UP000619101">
    <property type="component" value="Unassembled WGS sequence"/>
</dbReference>
<dbReference type="RefSeq" id="WP_191699729.1">
    <property type="nucleotide sequence ID" value="NZ_JACSPZ010000003.1"/>
</dbReference>